<dbReference type="RefSeq" id="WP_118200556.1">
    <property type="nucleotide sequence ID" value="NZ_QRIE01000005.1"/>
</dbReference>
<sequence>MKIADMNDLKLEQWIRQRNSAQIMWKAKDGREIPIKDMSDTHLANTINMLERKYDAEEHLYEIDPLMDFGAND</sequence>
<dbReference type="EMBL" id="QRIN01000016">
    <property type="protein sequence ID" value="RHG67090.1"/>
    <property type="molecule type" value="Genomic_DNA"/>
</dbReference>
<comment type="caution">
    <text evidence="1">The sequence shown here is derived from an EMBL/GenBank/DDBJ whole genome shotgun (WGS) entry which is preliminary data.</text>
</comment>
<gene>
    <name evidence="1" type="ORF">DW250_05395</name>
</gene>
<dbReference type="AlphaFoldDB" id="A0A3R6G9B5"/>
<name>A0A3R6G9B5_9BACT</name>
<organism evidence="1 2">
    <name type="scientific">Segatella copri</name>
    <dbReference type="NCBI Taxonomy" id="165179"/>
    <lineage>
        <taxon>Bacteria</taxon>
        <taxon>Pseudomonadati</taxon>
        <taxon>Bacteroidota</taxon>
        <taxon>Bacteroidia</taxon>
        <taxon>Bacteroidales</taxon>
        <taxon>Prevotellaceae</taxon>
        <taxon>Segatella</taxon>
    </lineage>
</organism>
<evidence type="ECO:0000313" key="1">
    <source>
        <dbReference type="EMBL" id="RHG67090.1"/>
    </source>
</evidence>
<proteinExistence type="predicted"/>
<dbReference type="Proteomes" id="UP000286501">
    <property type="component" value="Unassembled WGS sequence"/>
</dbReference>
<accession>A0A3R6G9B5</accession>
<protein>
    <submittedName>
        <fullName evidence="1">Uncharacterized protein</fullName>
    </submittedName>
</protein>
<reference evidence="1 2" key="1">
    <citation type="submission" date="2018-08" db="EMBL/GenBank/DDBJ databases">
        <title>A genome reference for cultivated species of the human gut microbiota.</title>
        <authorList>
            <person name="Zou Y."/>
            <person name="Xue W."/>
            <person name="Luo G."/>
        </authorList>
    </citation>
    <scope>NUCLEOTIDE SEQUENCE [LARGE SCALE GENOMIC DNA]</scope>
    <source>
        <strain evidence="1 2">AM22-1</strain>
    </source>
</reference>
<evidence type="ECO:0000313" key="2">
    <source>
        <dbReference type="Proteomes" id="UP000286501"/>
    </source>
</evidence>